<sequence length="94" mass="11388">MQAIRQEIYWQMKLYVIHRNAAQEEVSKIITHRTRRRDDNDDVRKPWTGRTTTTRNVSYNHYFNEILLGLGDKTSLLTYDQQSEDDENKDQRDR</sequence>
<evidence type="ECO:0000313" key="1">
    <source>
        <dbReference type="EMBL" id="ETN84343.1"/>
    </source>
</evidence>
<organism evidence="1 2">
    <name type="scientific">Necator americanus</name>
    <name type="common">Human hookworm</name>
    <dbReference type="NCBI Taxonomy" id="51031"/>
    <lineage>
        <taxon>Eukaryota</taxon>
        <taxon>Metazoa</taxon>
        <taxon>Ecdysozoa</taxon>
        <taxon>Nematoda</taxon>
        <taxon>Chromadorea</taxon>
        <taxon>Rhabditida</taxon>
        <taxon>Rhabditina</taxon>
        <taxon>Rhabditomorpha</taxon>
        <taxon>Strongyloidea</taxon>
        <taxon>Ancylostomatidae</taxon>
        <taxon>Bunostominae</taxon>
        <taxon>Necator</taxon>
    </lineage>
</organism>
<name>W2TRD4_NECAM</name>
<dbReference type="EMBL" id="KI657953">
    <property type="protein sequence ID" value="ETN84343.1"/>
    <property type="molecule type" value="Genomic_DNA"/>
</dbReference>
<evidence type="ECO:0000313" key="2">
    <source>
        <dbReference type="Proteomes" id="UP000053676"/>
    </source>
</evidence>
<proteinExistence type="predicted"/>
<accession>W2TRD4</accession>
<dbReference type="KEGG" id="nai:NECAME_06905"/>
<protein>
    <submittedName>
        <fullName evidence="1">Uncharacterized protein</fullName>
    </submittedName>
</protein>
<reference evidence="2" key="1">
    <citation type="journal article" date="2014" name="Nat. Genet.">
        <title>Genome of the human hookworm Necator americanus.</title>
        <authorList>
            <person name="Tang Y.T."/>
            <person name="Gao X."/>
            <person name="Rosa B.A."/>
            <person name="Abubucker S."/>
            <person name="Hallsworth-Pepin K."/>
            <person name="Martin J."/>
            <person name="Tyagi R."/>
            <person name="Heizer E."/>
            <person name="Zhang X."/>
            <person name="Bhonagiri-Palsikar V."/>
            <person name="Minx P."/>
            <person name="Warren W.C."/>
            <person name="Wang Q."/>
            <person name="Zhan B."/>
            <person name="Hotez P.J."/>
            <person name="Sternberg P.W."/>
            <person name="Dougall A."/>
            <person name="Gaze S.T."/>
            <person name="Mulvenna J."/>
            <person name="Sotillo J."/>
            <person name="Ranganathan S."/>
            <person name="Rabelo E.M."/>
            <person name="Wilson R.K."/>
            <person name="Felgner P.L."/>
            <person name="Bethony J."/>
            <person name="Hawdon J.M."/>
            <person name="Gasser R.B."/>
            <person name="Loukas A."/>
            <person name="Mitreva M."/>
        </authorList>
    </citation>
    <scope>NUCLEOTIDE SEQUENCE [LARGE SCALE GENOMIC DNA]</scope>
</reference>
<gene>
    <name evidence="1" type="ORF">NECAME_06905</name>
</gene>
<keyword evidence="2" id="KW-1185">Reference proteome</keyword>
<dbReference type="Proteomes" id="UP000053676">
    <property type="component" value="Unassembled WGS sequence"/>
</dbReference>
<dbReference type="AlphaFoldDB" id="W2TRD4"/>